<evidence type="ECO:0000256" key="13">
    <source>
        <dbReference type="ARBA" id="ARBA00023136"/>
    </source>
</evidence>
<keyword evidence="5" id="KW-0597">Phosphoprotein</keyword>
<dbReference type="InterPro" id="IPR016120">
    <property type="entry name" value="Sig_transdc_His_kin_SpoOB"/>
</dbReference>
<dbReference type="CDD" id="cd00130">
    <property type="entry name" value="PAS"/>
    <property type="match status" value="1"/>
</dbReference>
<keyword evidence="13" id="KW-0472">Membrane</keyword>
<evidence type="ECO:0000256" key="6">
    <source>
        <dbReference type="ARBA" id="ARBA00022679"/>
    </source>
</evidence>
<sequence length="531" mass="59681">MKIKFQTKMTLAIIFIILLSTIITTGLTTKLILKKNFNDLEKNLLNIGDTVAQTSLVHEELEGNEYKGEIQSLANNISKHVVYIDFIVVCDMNGIRYSHPNEKLIGTKMVGGDEIDVITKSQKYITENKGTLGISIRGFVPIFNKENTQVGYVVVGSMRTAFREKQKEVFIMSLIFLITGVFVGSICGVILSKNTKKILLGMEPEELAQLYREHGSVTEAIREGIVAINNKGEITLMNESARNLFGVTDKKIKGASVENVIPHTRLMSVIYRGEAEYNMEQAINDKLIITNRIPIIENEKVVGAVASFRDKTQLIHLGEELTGAKQMIQALRANNHEFSNKLQVIMGLLEMGQVEKAIDYIIEIEENKKSTLKYIMKNINDEVISGLIIGKIYQCREENIDLNIYNKSYINKIHNRVLCHSLVTIIGNLIDNALDSLKQDVKNEGWIKIFIYEDDTNIKIEVEDNGPGISADIKDHMFKRGVSTKGDDRGTGLYLVQQAINNFKGHVYVDSIENVSTKFTVIIPYNAKEGI</sequence>
<dbReference type="eggNOG" id="COG3290">
    <property type="taxonomic scope" value="Bacteria"/>
</dbReference>
<evidence type="ECO:0000256" key="7">
    <source>
        <dbReference type="ARBA" id="ARBA00022692"/>
    </source>
</evidence>
<dbReference type="SMART" id="SM00091">
    <property type="entry name" value="PAS"/>
    <property type="match status" value="1"/>
</dbReference>
<dbReference type="InterPro" id="IPR029151">
    <property type="entry name" value="Sensor-like_sf"/>
</dbReference>
<dbReference type="PROSITE" id="PS50109">
    <property type="entry name" value="HIS_KIN"/>
    <property type="match status" value="1"/>
</dbReference>
<dbReference type="Pfam" id="PF14689">
    <property type="entry name" value="SPOB_a"/>
    <property type="match status" value="1"/>
</dbReference>
<keyword evidence="10" id="KW-0067">ATP-binding</keyword>
<evidence type="ECO:0000256" key="10">
    <source>
        <dbReference type="ARBA" id="ARBA00022840"/>
    </source>
</evidence>
<proteinExistence type="predicted"/>
<dbReference type="InterPro" id="IPR013767">
    <property type="entry name" value="PAS_fold"/>
</dbReference>
<dbReference type="GO" id="GO:0005524">
    <property type="term" value="F:ATP binding"/>
    <property type="evidence" value="ECO:0007669"/>
    <property type="project" value="UniProtKB-KW"/>
</dbReference>
<dbReference type="SMART" id="SM00387">
    <property type="entry name" value="HATPase_c"/>
    <property type="match status" value="1"/>
</dbReference>
<dbReference type="GO" id="GO:0000155">
    <property type="term" value="F:phosphorelay sensor kinase activity"/>
    <property type="evidence" value="ECO:0007669"/>
    <property type="project" value="InterPro"/>
</dbReference>
<evidence type="ECO:0000256" key="3">
    <source>
        <dbReference type="ARBA" id="ARBA00012438"/>
    </source>
</evidence>
<dbReference type="InterPro" id="IPR035965">
    <property type="entry name" value="PAS-like_dom_sf"/>
</dbReference>
<dbReference type="Gene3D" id="3.30.565.10">
    <property type="entry name" value="Histidine kinase-like ATPase, C-terminal domain"/>
    <property type="match status" value="1"/>
</dbReference>
<dbReference type="InterPro" id="IPR036890">
    <property type="entry name" value="HATPase_C_sf"/>
</dbReference>
<dbReference type="Pfam" id="PF00989">
    <property type="entry name" value="PAS"/>
    <property type="match status" value="1"/>
</dbReference>
<comment type="subcellular location">
    <subcellularLocation>
        <location evidence="2">Cell membrane</location>
        <topology evidence="2">Multi-pass membrane protein</topology>
    </subcellularLocation>
</comment>
<dbReference type="InterPro" id="IPR005467">
    <property type="entry name" value="His_kinase_dom"/>
</dbReference>
<comment type="catalytic activity">
    <reaction evidence="1">
        <text>ATP + protein L-histidine = ADP + protein N-phospho-L-histidine.</text>
        <dbReference type="EC" id="2.7.13.3"/>
    </reaction>
</comment>
<dbReference type="EC" id="2.7.13.3" evidence="3"/>
<evidence type="ECO:0000256" key="4">
    <source>
        <dbReference type="ARBA" id="ARBA00022475"/>
    </source>
</evidence>
<dbReference type="PANTHER" id="PTHR43065">
    <property type="entry name" value="SENSOR HISTIDINE KINASE"/>
    <property type="match status" value="1"/>
</dbReference>
<dbReference type="OrthoDB" id="9792686at2"/>
<protein>
    <recommendedName>
        <fullName evidence="3">histidine kinase</fullName>
        <ecNumber evidence="3">2.7.13.3</ecNumber>
    </recommendedName>
</protein>
<name>A0A1I2MKT3_9CLOT</name>
<dbReference type="InterPro" id="IPR000014">
    <property type="entry name" value="PAS"/>
</dbReference>
<dbReference type="Pfam" id="PF17203">
    <property type="entry name" value="sCache_3_2"/>
    <property type="match status" value="1"/>
</dbReference>
<dbReference type="RefSeq" id="WP_027640260.1">
    <property type="nucleotide sequence ID" value="NZ_BAAACD010000025.1"/>
</dbReference>
<dbReference type="Proteomes" id="UP000182135">
    <property type="component" value="Unassembled WGS sequence"/>
</dbReference>
<accession>A0A1I2MKT3</accession>
<dbReference type="SUPFAM" id="SSF103190">
    <property type="entry name" value="Sensory domain-like"/>
    <property type="match status" value="1"/>
</dbReference>
<dbReference type="STRING" id="1529.SAMN04487885_11469"/>
<keyword evidence="4" id="KW-1003">Cell membrane</keyword>
<dbReference type="Pfam" id="PF02518">
    <property type="entry name" value="HATPase_c"/>
    <property type="match status" value="1"/>
</dbReference>
<evidence type="ECO:0000256" key="9">
    <source>
        <dbReference type="ARBA" id="ARBA00022777"/>
    </source>
</evidence>
<dbReference type="SUPFAM" id="SSF55785">
    <property type="entry name" value="PYP-like sensor domain (PAS domain)"/>
    <property type="match status" value="1"/>
</dbReference>
<dbReference type="PROSITE" id="PS50112">
    <property type="entry name" value="PAS"/>
    <property type="match status" value="1"/>
</dbReference>
<evidence type="ECO:0000313" key="15">
    <source>
        <dbReference type="Proteomes" id="UP000182135"/>
    </source>
</evidence>
<dbReference type="PRINTS" id="PR00344">
    <property type="entry name" value="BCTRLSENSOR"/>
</dbReference>
<dbReference type="SUPFAM" id="SSF55890">
    <property type="entry name" value="Sporulation response regulatory protein Spo0B"/>
    <property type="match status" value="1"/>
</dbReference>
<keyword evidence="15" id="KW-1185">Reference proteome</keyword>
<dbReference type="AlphaFoldDB" id="A0A1I2MKT3"/>
<dbReference type="SUPFAM" id="SSF55874">
    <property type="entry name" value="ATPase domain of HSP90 chaperone/DNA topoisomerase II/histidine kinase"/>
    <property type="match status" value="1"/>
</dbReference>
<dbReference type="Gene3D" id="3.30.450.20">
    <property type="entry name" value="PAS domain"/>
    <property type="match status" value="2"/>
</dbReference>
<keyword evidence="11" id="KW-1133">Transmembrane helix</keyword>
<organism evidence="14 15">
    <name type="scientific">Clostridium cadaveris</name>
    <dbReference type="NCBI Taxonomy" id="1529"/>
    <lineage>
        <taxon>Bacteria</taxon>
        <taxon>Bacillati</taxon>
        <taxon>Bacillota</taxon>
        <taxon>Clostridia</taxon>
        <taxon>Eubacteriales</taxon>
        <taxon>Clostridiaceae</taxon>
        <taxon>Clostridium</taxon>
    </lineage>
</organism>
<dbReference type="EMBL" id="FOOE01000014">
    <property type="protein sequence ID" value="SFF89976.1"/>
    <property type="molecule type" value="Genomic_DNA"/>
</dbReference>
<evidence type="ECO:0000256" key="2">
    <source>
        <dbReference type="ARBA" id="ARBA00004651"/>
    </source>
</evidence>
<dbReference type="InterPro" id="IPR004358">
    <property type="entry name" value="Sig_transdc_His_kin-like_C"/>
</dbReference>
<reference evidence="14 15" key="1">
    <citation type="submission" date="2016-10" db="EMBL/GenBank/DDBJ databases">
        <authorList>
            <person name="de Groot N.N."/>
        </authorList>
    </citation>
    <scope>NUCLEOTIDE SEQUENCE [LARGE SCALE GENOMIC DNA]</scope>
    <source>
        <strain evidence="14 15">NLAE-zl-G419</strain>
    </source>
</reference>
<evidence type="ECO:0000256" key="8">
    <source>
        <dbReference type="ARBA" id="ARBA00022741"/>
    </source>
</evidence>
<dbReference type="GO" id="GO:0005886">
    <property type="term" value="C:plasma membrane"/>
    <property type="evidence" value="ECO:0007669"/>
    <property type="project" value="UniProtKB-SubCell"/>
</dbReference>
<dbReference type="GO" id="GO:0006355">
    <property type="term" value="P:regulation of DNA-templated transcription"/>
    <property type="evidence" value="ECO:0007669"/>
    <property type="project" value="InterPro"/>
</dbReference>
<dbReference type="InterPro" id="IPR039506">
    <property type="entry name" value="SPOB_a"/>
</dbReference>
<keyword evidence="6" id="KW-0808">Transferase</keyword>
<gene>
    <name evidence="14" type="ORF">SAMN04487885_11469</name>
</gene>
<dbReference type="GeneID" id="90543318"/>
<dbReference type="FunFam" id="3.30.450.20:FF:000018">
    <property type="entry name" value="Sensor histidine kinase DcuS"/>
    <property type="match status" value="1"/>
</dbReference>
<dbReference type="InterPro" id="IPR033463">
    <property type="entry name" value="sCache_3"/>
</dbReference>
<evidence type="ECO:0000256" key="5">
    <source>
        <dbReference type="ARBA" id="ARBA00022553"/>
    </source>
</evidence>
<dbReference type="InterPro" id="IPR003594">
    <property type="entry name" value="HATPase_dom"/>
</dbReference>
<evidence type="ECO:0000256" key="1">
    <source>
        <dbReference type="ARBA" id="ARBA00000085"/>
    </source>
</evidence>
<keyword evidence="12" id="KW-0902">Two-component regulatory system</keyword>
<keyword evidence="7" id="KW-0812">Transmembrane</keyword>
<evidence type="ECO:0000256" key="12">
    <source>
        <dbReference type="ARBA" id="ARBA00023012"/>
    </source>
</evidence>
<keyword evidence="8" id="KW-0547">Nucleotide-binding</keyword>
<dbReference type="Gene3D" id="1.10.287.130">
    <property type="match status" value="1"/>
</dbReference>
<keyword evidence="9 14" id="KW-0418">Kinase</keyword>
<evidence type="ECO:0000313" key="14">
    <source>
        <dbReference type="EMBL" id="SFF89976.1"/>
    </source>
</evidence>
<evidence type="ECO:0000256" key="11">
    <source>
        <dbReference type="ARBA" id="ARBA00022989"/>
    </source>
</evidence>